<proteinExistence type="predicted"/>
<accession>A0A842I047</accession>
<name>A0A842I047_9SPHN</name>
<dbReference type="Proteomes" id="UP000564378">
    <property type="component" value="Unassembled WGS sequence"/>
</dbReference>
<dbReference type="RefSeq" id="WP_185801757.1">
    <property type="nucleotide sequence ID" value="NZ_JACJVJ010000002.1"/>
</dbReference>
<evidence type="ECO:0000313" key="2">
    <source>
        <dbReference type="Proteomes" id="UP000564378"/>
    </source>
</evidence>
<protein>
    <submittedName>
        <fullName evidence="1">Uncharacterized protein</fullName>
    </submittedName>
</protein>
<dbReference type="AlphaFoldDB" id="A0A842I047"/>
<gene>
    <name evidence="1" type="ORF">H6P80_12845</name>
</gene>
<evidence type="ECO:0000313" key="1">
    <source>
        <dbReference type="EMBL" id="MBC2778505.1"/>
    </source>
</evidence>
<dbReference type="EMBL" id="JACJVJ010000002">
    <property type="protein sequence ID" value="MBC2778505.1"/>
    <property type="molecule type" value="Genomic_DNA"/>
</dbReference>
<reference evidence="1 2" key="1">
    <citation type="submission" date="2020-08" db="EMBL/GenBank/DDBJ databases">
        <title>Draft genome sequence of Parasphingopyxis sp. GrpM-11.</title>
        <authorList>
            <person name="Oh J."/>
            <person name="Roh D.-H."/>
        </authorList>
    </citation>
    <scope>NUCLEOTIDE SEQUENCE [LARGE SCALE GENOMIC DNA]</scope>
    <source>
        <strain evidence="1 2">GrpM-11</strain>
    </source>
</reference>
<sequence length="223" mass="24768">MRVPQEAGTGSAPRRLLGSYVDEIDYGLFSTREAPGIDHAWDPEYFFHIAKALGGNDNRDWVLETALHNVTQEYKIETKAGMDAKGSYPGAPVSAGVEVDYERLRRAKITLGAGSKKYYIPRGYISEAYRAFAEQSDSYPSVVFDDDHMLIDQIVIVQNLALEVESKSEFGAAFEAKAENVNNLGIGVKYTRTSERKYQIEITDGKEYLFGLSGVQADKMTGD</sequence>
<keyword evidence="2" id="KW-1185">Reference proteome</keyword>
<organism evidence="1 2">
    <name type="scientific">Parasphingopyxis marina</name>
    <dbReference type="NCBI Taxonomy" id="2761622"/>
    <lineage>
        <taxon>Bacteria</taxon>
        <taxon>Pseudomonadati</taxon>
        <taxon>Pseudomonadota</taxon>
        <taxon>Alphaproteobacteria</taxon>
        <taxon>Sphingomonadales</taxon>
        <taxon>Sphingomonadaceae</taxon>
        <taxon>Parasphingopyxis</taxon>
    </lineage>
</organism>
<comment type="caution">
    <text evidence="1">The sequence shown here is derived from an EMBL/GenBank/DDBJ whole genome shotgun (WGS) entry which is preliminary data.</text>
</comment>